<keyword evidence="6" id="KW-1185">Reference proteome</keyword>
<evidence type="ECO:0000259" key="4">
    <source>
        <dbReference type="Pfam" id="PF00149"/>
    </source>
</evidence>
<dbReference type="Pfam" id="PF00149">
    <property type="entry name" value="Metallophos"/>
    <property type="match status" value="1"/>
</dbReference>
<dbReference type="InterPro" id="IPR051158">
    <property type="entry name" value="Metallophosphoesterase_sf"/>
</dbReference>
<evidence type="ECO:0000256" key="1">
    <source>
        <dbReference type="ARBA" id="ARBA00022723"/>
    </source>
</evidence>
<dbReference type="SUPFAM" id="SSF56300">
    <property type="entry name" value="Metallo-dependent phosphatases"/>
    <property type="match status" value="1"/>
</dbReference>
<proteinExistence type="predicted"/>
<keyword evidence="1" id="KW-0479">Metal-binding</keyword>
<evidence type="ECO:0000256" key="3">
    <source>
        <dbReference type="SAM" id="MobiDB-lite"/>
    </source>
</evidence>
<evidence type="ECO:0000313" key="5">
    <source>
        <dbReference type="EMBL" id="GGS28728.1"/>
    </source>
</evidence>
<organism evidence="5 6">
    <name type="scientific">Deinococcus knuensis</name>
    <dbReference type="NCBI Taxonomy" id="1837380"/>
    <lineage>
        <taxon>Bacteria</taxon>
        <taxon>Thermotogati</taxon>
        <taxon>Deinococcota</taxon>
        <taxon>Deinococci</taxon>
        <taxon>Deinococcales</taxon>
        <taxon>Deinococcaceae</taxon>
        <taxon>Deinococcus</taxon>
    </lineage>
</organism>
<dbReference type="PANTHER" id="PTHR31302:SF31">
    <property type="entry name" value="PHOSPHODIESTERASE YAEI"/>
    <property type="match status" value="1"/>
</dbReference>
<reference evidence="6" key="1">
    <citation type="journal article" date="2019" name="Int. J. Syst. Evol. Microbiol.">
        <title>The Global Catalogue of Microorganisms (GCM) 10K type strain sequencing project: providing services to taxonomists for standard genome sequencing and annotation.</title>
        <authorList>
            <consortium name="The Broad Institute Genomics Platform"/>
            <consortium name="The Broad Institute Genome Sequencing Center for Infectious Disease"/>
            <person name="Wu L."/>
            <person name="Ma J."/>
        </authorList>
    </citation>
    <scope>NUCLEOTIDE SEQUENCE [LARGE SCALE GENOMIC DNA]</scope>
    <source>
        <strain evidence="6">JCM 31406</strain>
    </source>
</reference>
<sequence>MLRGMSFKRALNVLGSVLGWGAASLLVTGVANTYRFRVITHRAPLDGLTRPVRIAHLSDLHYGLFIRRGSVRRWVSAALRARPDLIVITGDFLDSGVGRRRHQALLTELSRLNAPLGVYAVWGNHDWTSLNTNATRTTFAGNLRDSGVHLINNAGRQVRDDLFVAGVDDWWFGNQDLEAALAGRAGGAVVLLSHNPDYLTQVPAWIGLTLSGHTHGGQVRVPMFGPLKPRSTLLNVLRGWVSGDRIIGSPAEGTPGVTPSGHALGFVSTGLGVTGVPLRWDCPAELVLLDLHPPQPPLNGQGRTESRAESRG</sequence>
<dbReference type="Gene3D" id="3.60.21.10">
    <property type="match status" value="1"/>
</dbReference>
<comment type="caution">
    <text evidence="5">The sequence shown here is derived from an EMBL/GenBank/DDBJ whole genome shotgun (WGS) entry which is preliminary data.</text>
</comment>
<feature type="region of interest" description="Disordered" evidence="3">
    <location>
        <begin position="292"/>
        <end position="312"/>
    </location>
</feature>
<accession>A0ABQ2SJA9</accession>
<dbReference type="EMBL" id="BMQO01000008">
    <property type="protein sequence ID" value="GGS28728.1"/>
    <property type="molecule type" value="Genomic_DNA"/>
</dbReference>
<dbReference type="InterPro" id="IPR004843">
    <property type="entry name" value="Calcineurin-like_PHP"/>
</dbReference>
<evidence type="ECO:0000313" key="6">
    <source>
        <dbReference type="Proteomes" id="UP000620633"/>
    </source>
</evidence>
<dbReference type="Proteomes" id="UP000620633">
    <property type="component" value="Unassembled WGS sequence"/>
</dbReference>
<protein>
    <submittedName>
        <fullName evidence="5">Metallophosphoesterase</fullName>
    </submittedName>
</protein>
<gene>
    <name evidence="5" type="ORF">GCM10008961_20500</name>
</gene>
<keyword evidence="2" id="KW-0378">Hydrolase</keyword>
<name>A0ABQ2SJA9_9DEIO</name>
<feature type="domain" description="Calcineurin-like phosphoesterase" evidence="4">
    <location>
        <begin position="53"/>
        <end position="215"/>
    </location>
</feature>
<evidence type="ECO:0000256" key="2">
    <source>
        <dbReference type="ARBA" id="ARBA00022801"/>
    </source>
</evidence>
<dbReference type="PANTHER" id="PTHR31302">
    <property type="entry name" value="TRANSMEMBRANE PROTEIN WITH METALLOPHOSPHOESTERASE DOMAIN-RELATED"/>
    <property type="match status" value="1"/>
</dbReference>
<dbReference type="InterPro" id="IPR029052">
    <property type="entry name" value="Metallo-depent_PP-like"/>
</dbReference>